<dbReference type="Gene3D" id="3.30.50.10">
    <property type="entry name" value="Erythroid Transcription Factor GATA-1, subunit A"/>
    <property type="match status" value="1"/>
</dbReference>
<dbReference type="AlphaFoldDB" id="A0AAR2LPS4"/>
<dbReference type="InterPro" id="IPR035500">
    <property type="entry name" value="NHR-like_dom_sf"/>
</dbReference>
<dbReference type="PROSITE" id="PS51843">
    <property type="entry name" value="NR_LBD"/>
    <property type="match status" value="1"/>
</dbReference>
<dbReference type="SUPFAM" id="SSF57716">
    <property type="entry name" value="Glucocorticoid receptor-like (DNA-binding domain)"/>
    <property type="match status" value="1"/>
</dbReference>
<evidence type="ECO:0000256" key="9">
    <source>
        <dbReference type="ARBA" id="ARBA00023125"/>
    </source>
</evidence>
<keyword evidence="10 13" id="KW-0804">Transcription</keyword>
<evidence type="ECO:0000259" key="15">
    <source>
        <dbReference type="PROSITE" id="PS51030"/>
    </source>
</evidence>
<dbReference type="InterPro" id="IPR001723">
    <property type="entry name" value="Nuclear_hrmn_rcpt"/>
</dbReference>
<dbReference type="GO" id="GO:0008270">
    <property type="term" value="F:zinc ion binding"/>
    <property type="evidence" value="ECO:0007669"/>
    <property type="project" value="UniProtKB-KW"/>
</dbReference>
<evidence type="ECO:0008006" key="19">
    <source>
        <dbReference type="Google" id="ProtNLM"/>
    </source>
</evidence>
<reference evidence="17" key="2">
    <citation type="submission" date="2025-08" db="UniProtKB">
        <authorList>
            <consortium name="Ensembl"/>
        </authorList>
    </citation>
    <scope>IDENTIFICATION</scope>
</reference>
<accession>A0AAR2LPS4</accession>
<evidence type="ECO:0000256" key="10">
    <source>
        <dbReference type="ARBA" id="ARBA00023163"/>
    </source>
</evidence>
<dbReference type="FunFam" id="3.30.50.10:FF:000014">
    <property type="entry name" value="Estrogen receptor beta"/>
    <property type="match status" value="1"/>
</dbReference>
<dbReference type="GO" id="GO:0043565">
    <property type="term" value="F:sequence-specific DNA binding"/>
    <property type="evidence" value="ECO:0007669"/>
    <property type="project" value="InterPro"/>
</dbReference>
<evidence type="ECO:0000256" key="1">
    <source>
        <dbReference type="ARBA" id="ARBA00004123"/>
    </source>
</evidence>
<proteinExistence type="inferred from homology"/>
<keyword evidence="9" id="KW-0238">DNA-binding</keyword>
<dbReference type="PRINTS" id="PR00047">
    <property type="entry name" value="STROIDFINGER"/>
</dbReference>
<dbReference type="SMART" id="SM00430">
    <property type="entry name" value="HOLI"/>
    <property type="match status" value="1"/>
</dbReference>
<evidence type="ECO:0000256" key="11">
    <source>
        <dbReference type="ARBA" id="ARBA00023170"/>
    </source>
</evidence>
<keyword evidence="18" id="KW-1185">Reference proteome</keyword>
<dbReference type="GO" id="GO:0071392">
    <property type="term" value="P:cellular response to estradiol stimulus"/>
    <property type="evidence" value="ECO:0007669"/>
    <property type="project" value="InterPro"/>
</dbReference>
<dbReference type="GO" id="GO:0030520">
    <property type="term" value="P:estrogen receptor signaling pathway"/>
    <property type="evidence" value="ECO:0007669"/>
    <property type="project" value="InterPro"/>
</dbReference>
<dbReference type="SMART" id="SM00399">
    <property type="entry name" value="ZnF_C4"/>
    <property type="match status" value="1"/>
</dbReference>
<name>A0AAR2LPS4_PYGNA</name>
<dbReference type="FunFam" id="1.10.565.10:FF:000010">
    <property type="entry name" value="Estrogen receptor"/>
    <property type="match status" value="1"/>
</dbReference>
<dbReference type="CDD" id="cd07171">
    <property type="entry name" value="NR_DBD_ER"/>
    <property type="match status" value="1"/>
</dbReference>
<organism evidence="17 18">
    <name type="scientific">Pygocentrus nattereri</name>
    <name type="common">Red-bellied piranha</name>
    <dbReference type="NCBI Taxonomy" id="42514"/>
    <lineage>
        <taxon>Eukaryota</taxon>
        <taxon>Metazoa</taxon>
        <taxon>Chordata</taxon>
        <taxon>Craniata</taxon>
        <taxon>Vertebrata</taxon>
        <taxon>Euteleostomi</taxon>
        <taxon>Actinopterygii</taxon>
        <taxon>Neopterygii</taxon>
        <taxon>Teleostei</taxon>
        <taxon>Ostariophysi</taxon>
        <taxon>Characiformes</taxon>
        <taxon>Characoidei</taxon>
        <taxon>Pygocentrus</taxon>
    </lineage>
</organism>
<keyword evidence="5" id="KW-0863">Zinc-finger</keyword>
<dbReference type="Proteomes" id="UP001501920">
    <property type="component" value="Chromosome 5"/>
</dbReference>
<dbReference type="Pfam" id="PF00105">
    <property type="entry name" value="zf-C4"/>
    <property type="match status" value="1"/>
</dbReference>
<dbReference type="InterPro" id="IPR028355">
    <property type="entry name" value="ER-beta/gamma"/>
</dbReference>
<dbReference type="Gene3D" id="1.10.565.10">
    <property type="entry name" value="Retinoid X Receptor"/>
    <property type="match status" value="1"/>
</dbReference>
<keyword evidence="4" id="KW-0479">Metal-binding</keyword>
<comment type="similarity">
    <text evidence="2 13">Belongs to the nuclear hormone receptor family. NR3 subfamily.</text>
</comment>
<feature type="domain" description="NR LBD" evidence="16">
    <location>
        <begin position="281"/>
        <end position="515"/>
    </location>
</feature>
<dbReference type="InterPro" id="IPR050200">
    <property type="entry name" value="Nuclear_hormone_rcpt_NR3"/>
</dbReference>
<dbReference type="Pfam" id="PF12497">
    <property type="entry name" value="ERbeta_N"/>
    <property type="match status" value="1"/>
</dbReference>
<evidence type="ECO:0000256" key="5">
    <source>
        <dbReference type="ARBA" id="ARBA00022771"/>
    </source>
</evidence>
<dbReference type="SUPFAM" id="SSF48508">
    <property type="entry name" value="Nuclear receptor ligand-binding domain"/>
    <property type="match status" value="1"/>
</dbReference>
<keyword evidence="6" id="KW-0862">Zinc</keyword>
<evidence type="ECO:0000313" key="18">
    <source>
        <dbReference type="Proteomes" id="UP001501920"/>
    </source>
</evidence>
<protein>
    <recommendedName>
        <fullName evidence="19">Estrogen receptor beta</fullName>
    </recommendedName>
</protein>
<dbReference type="PROSITE" id="PS51030">
    <property type="entry name" value="NUCLEAR_REC_DBD_2"/>
    <property type="match status" value="1"/>
</dbReference>
<dbReference type="PIRSF" id="PIRSF500102">
    <property type="entry name" value="ER-b"/>
    <property type="match status" value="1"/>
</dbReference>
<keyword evidence="7 13" id="KW-0805">Transcription regulation</keyword>
<sequence length="612" mass="68461">MSSSPDPAAESVPPVLQLAKASDQDDPPALFPVLYPSPLAVERGTVCIPSPFADAEFTTNALTLGPPISDSPMVGPPLSPSLFWTSHNAHTHALHCPPQLMYGETHATWVEAKPHATGSSSTLSHGKLFGKQLEDADEVMNKSSSTVMTKSDLHFCVVCSDYASGYHYGVWSCEGCKAFFKRSIQGHNDYICPATNQCTIDKNRRKSCQACRLRKCYEVGMMKCGVRRERCSYRGPRHRRAPHVRDGSVAVAGVRAHSQRHQQPHLHLSLSLSGHAGSSLSPEHLVHCMLDAEPPQIYLKQQLNKPFTEASMMMSLTNLADKELVFMISWAKKIPGFVELSLPLQVQLLECCWLEVLMLGLMWRSVDHPGKLIFSPDLKLNRDEGSCVEGIMEIFDMLLAGSSRFRELRLQKEEYVCLKALILLNSNMTSAETDSELESRSKLLRLLDSVTDSLVWAISRTGLSMQQQSARLAHLLMLLSHIRHLSNKGMEHLSNMKRKNVVLLYDLLLEMLDANTAYSSRMSAQCADPRFTSPVDANPVRELQSPVAQRLVLLQGPSEGEVTKWIQENEKFCNLCRISEVQETQIVRNLKHSAHAEFDQLWKCTNSYCTEF</sequence>
<reference evidence="17 18" key="1">
    <citation type="submission" date="2020-10" db="EMBL/GenBank/DDBJ databases">
        <title>Pygocentrus nattereri (red-bellied piranha) genome, fPygNat1, primary haplotype.</title>
        <authorList>
            <person name="Myers G."/>
            <person name="Meyer A."/>
            <person name="Karagic N."/>
            <person name="Pippel M."/>
            <person name="Winkler S."/>
            <person name="Tracey A."/>
            <person name="Wood J."/>
            <person name="Formenti G."/>
            <person name="Howe K."/>
            <person name="Fedrigo O."/>
            <person name="Jarvis E.D."/>
        </authorList>
    </citation>
    <scope>NUCLEOTIDE SEQUENCE [LARGE SCALE GENOMIC DNA]</scope>
</reference>
<dbReference type="Pfam" id="PF00104">
    <property type="entry name" value="Hormone_recep"/>
    <property type="match status" value="1"/>
</dbReference>
<dbReference type="InterPro" id="IPR021064">
    <property type="entry name" value="ER-beta-like_N"/>
</dbReference>
<dbReference type="GO" id="GO:0005634">
    <property type="term" value="C:nucleus"/>
    <property type="evidence" value="ECO:0007669"/>
    <property type="project" value="UniProtKB-SubCell"/>
</dbReference>
<dbReference type="PIRSF" id="PIRSF002527">
    <property type="entry name" value="ER-like_NR"/>
    <property type="match status" value="1"/>
</dbReference>
<comment type="subcellular location">
    <subcellularLocation>
        <location evidence="1 13">Nucleus</location>
    </subcellularLocation>
</comment>
<dbReference type="PANTHER" id="PTHR48092">
    <property type="entry name" value="KNIRPS-RELATED PROTEIN-RELATED"/>
    <property type="match status" value="1"/>
</dbReference>
<dbReference type="CDD" id="cd06949">
    <property type="entry name" value="NR_LBD_ER"/>
    <property type="match status" value="1"/>
</dbReference>
<dbReference type="PRINTS" id="PR00398">
    <property type="entry name" value="STRDHORMONER"/>
</dbReference>
<dbReference type="GO" id="GO:0030284">
    <property type="term" value="F:nuclear estrogen receptor activity"/>
    <property type="evidence" value="ECO:0007669"/>
    <property type="project" value="InterPro"/>
</dbReference>
<evidence type="ECO:0000256" key="8">
    <source>
        <dbReference type="ARBA" id="ARBA00023121"/>
    </source>
</evidence>
<evidence type="ECO:0000256" key="12">
    <source>
        <dbReference type="ARBA" id="ARBA00023242"/>
    </source>
</evidence>
<keyword evidence="11 13" id="KW-0675">Receptor</keyword>
<dbReference type="GeneTree" id="ENSGT00940000156116"/>
<evidence type="ECO:0000256" key="4">
    <source>
        <dbReference type="ARBA" id="ARBA00022723"/>
    </source>
</evidence>
<keyword evidence="8" id="KW-0446">Lipid-binding</keyword>
<evidence type="ECO:0000256" key="7">
    <source>
        <dbReference type="ARBA" id="ARBA00023015"/>
    </source>
</evidence>
<feature type="domain" description="Nuclear receptor" evidence="15">
    <location>
        <begin position="153"/>
        <end position="228"/>
    </location>
</feature>
<dbReference type="InterPro" id="IPR000536">
    <property type="entry name" value="Nucl_hrmn_rcpt_lig-bd"/>
</dbReference>
<evidence type="ECO:0000256" key="14">
    <source>
        <dbReference type="SAM" id="MobiDB-lite"/>
    </source>
</evidence>
<evidence type="ECO:0000256" key="3">
    <source>
        <dbReference type="ARBA" id="ARBA00022665"/>
    </source>
</evidence>
<dbReference type="Ensembl" id="ENSPNAT00000051020.1">
    <property type="protein sequence ID" value="ENSPNAP00000076672.1"/>
    <property type="gene ID" value="ENSPNAG00000014441.2"/>
</dbReference>
<keyword evidence="12 13" id="KW-0539">Nucleus</keyword>
<dbReference type="InterPro" id="IPR013088">
    <property type="entry name" value="Znf_NHR/GATA"/>
</dbReference>
<evidence type="ECO:0000256" key="6">
    <source>
        <dbReference type="ARBA" id="ARBA00022833"/>
    </source>
</evidence>
<evidence type="ECO:0000256" key="2">
    <source>
        <dbReference type="ARBA" id="ARBA00005413"/>
    </source>
</evidence>
<dbReference type="InterPro" id="IPR001628">
    <property type="entry name" value="Znf_hrmn_rcpt"/>
</dbReference>
<evidence type="ECO:0000313" key="17">
    <source>
        <dbReference type="Ensembl" id="ENSPNAP00000076672.1"/>
    </source>
</evidence>
<keyword evidence="3" id="KW-0754">Steroid-binding</keyword>
<feature type="region of interest" description="Disordered" evidence="14">
    <location>
        <begin position="1"/>
        <end position="27"/>
    </location>
</feature>
<reference evidence="17" key="3">
    <citation type="submission" date="2025-09" db="UniProtKB">
        <authorList>
            <consortium name="Ensembl"/>
        </authorList>
    </citation>
    <scope>IDENTIFICATION</scope>
</reference>
<evidence type="ECO:0000256" key="13">
    <source>
        <dbReference type="PIRNR" id="PIRNR002527"/>
    </source>
</evidence>
<dbReference type="PROSITE" id="PS00031">
    <property type="entry name" value="NUCLEAR_REC_DBD_1"/>
    <property type="match status" value="1"/>
</dbReference>
<dbReference type="GO" id="GO:0042562">
    <property type="term" value="F:hormone binding"/>
    <property type="evidence" value="ECO:0007669"/>
    <property type="project" value="UniProtKB-ARBA"/>
</dbReference>
<dbReference type="GO" id="GO:0005496">
    <property type="term" value="F:steroid binding"/>
    <property type="evidence" value="ECO:0007669"/>
    <property type="project" value="UniProtKB-KW"/>
</dbReference>
<evidence type="ECO:0000259" key="16">
    <source>
        <dbReference type="PROSITE" id="PS51843"/>
    </source>
</evidence>
<dbReference type="InterPro" id="IPR024178">
    <property type="entry name" value="Est_rcpt/est-rel_rcp"/>
</dbReference>